<keyword evidence="1" id="KW-0472">Membrane</keyword>
<evidence type="ECO:0000313" key="3">
    <source>
        <dbReference type="EMBL" id="TDT47025.1"/>
    </source>
</evidence>
<feature type="transmembrane region" description="Helical" evidence="1">
    <location>
        <begin position="9"/>
        <end position="25"/>
    </location>
</feature>
<comment type="caution">
    <text evidence="3">The sequence shown here is derived from an EMBL/GenBank/DDBJ whole genome shotgun (WGS) entry which is preliminary data.</text>
</comment>
<dbReference type="InterPro" id="IPR058598">
    <property type="entry name" value="Gly_zipper-like_dom"/>
</dbReference>
<evidence type="ECO:0000259" key="2">
    <source>
        <dbReference type="Pfam" id="PF26273"/>
    </source>
</evidence>
<keyword evidence="1" id="KW-1133">Transmembrane helix</keyword>
<evidence type="ECO:0000313" key="4">
    <source>
        <dbReference type="Proteomes" id="UP000294749"/>
    </source>
</evidence>
<accession>A0A4R7K6W3</accession>
<dbReference type="AlphaFoldDB" id="A0A4R7K6W3"/>
<gene>
    <name evidence="3" type="ORF">CLV90_1094</name>
</gene>
<dbReference type="RefSeq" id="WP_243835266.1">
    <property type="nucleotide sequence ID" value="NZ_SOAY01000010.1"/>
</dbReference>
<feature type="domain" description="Glycine zipper-like" evidence="2">
    <location>
        <begin position="7"/>
        <end position="44"/>
    </location>
</feature>
<name>A0A4R7K6W3_9FLAO</name>
<proteinExistence type="predicted"/>
<evidence type="ECO:0000256" key="1">
    <source>
        <dbReference type="SAM" id="Phobius"/>
    </source>
</evidence>
<dbReference type="EMBL" id="SOAY01000010">
    <property type="protein sequence ID" value="TDT47025.1"/>
    <property type="molecule type" value="Genomic_DNA"/>
</dbReference>
<keyword evidence="4" id="KW-1185">Reference proteome</keyword>
<organism evidence="3 4">
    <name type="scientific">Maribacter spongiicola</name>
    <dbReference type="NCBI Taxonomy" id="1206753"/>
    <lineage>
        <taxon>Bacteria</taxon>
        <taxon>Pseudomonadati</taxon>
        <taxon>Bacteroidota</taxon>
        <taxon>Flavobacteriia</taxon>
        <taxon>Flavobacteriales</taxon>
        <taxon>Flavobacteriaceae</taxon>
        <taxon>Maribacter</taxon>
    </lineage>
</organism>
<dbReference type="Proteomes" id="UP000294749">
    <property type="component" value="Unassembled WGS sequence"/>
</dbReference>
<keyword evidence="1" id="KW-0812">Transmembrane</keyword>
<dbReference type="Pfam" id="PF26273">
    <property type="entry name" value="Gly_zipper"/>
    <property type="match status" value="1"/>
</dbReference>
<protein>
    <recommendedName>
        <fullName evidence="2">Glycine zipper-like domain-containing protein</fullName>
    </recommendedName>
</protein>
<sequence>MKIEKSGKGVKLGIGIILGAIVGYLTSNIQLWFVLGIALGSALEYGAKKFIKNKNHSLHIPLFFKH</sequence>
<reference evidence="3 4" key="1">
    <citation type="submission" date="2019-03" db="EMBL/GenBank/DDBJ databases">
        <title>Genomic Encyclopedia of Archaeal and Bacterial Type Strains, Phase II (KMG-II): from individual species to whole genera.</title>
        <authorList>
            <person name="Goeker M."/>
        </authorList>
    </citation>
    <scope>NUCLEOTIDE SEQUENCE [LARGE SCALE GENOMIC DNA]</scope>
    <source>
        <strain evidence="3 4">DSM 25233</strain>
    </source>
</reference>